<dbReference type="InterPro" id="IPR000467">
    <property type="entry name" value="G_patch_dom"/>
</dbReference>
<dbReference type="SMART" id="SM00443">
    <property type="entry name" value="G_patch"/>
    <property type="match status" value="1"/>
</dbReference>
<feature type="region of interest" description="Disordered" evidence="1">
    <location>
        <begin position="310"/>
        <end position="439"/>
    </location>
</feature>
<dbReference type="Proteomes" id="UP000828390">
    <property type="component" value="Unassembled WGS sequence"/>
</dbReference>
<dbReference type="EMBL" id="JAIWYP010000012">
    <property type="protein sequence ID" value="KAH3727590.1"/>
    <property type="molecule type" value="Genomic_DNA"/>
</dbReference>
<dbReference type="OrthoDB" id="29523at2759"/>
<sequence length="471" mass="52403">MAMLAEPRRKQKFSVDPRNISWSNDDGKIGQKLMEKMGWSKGKGLGANEDGKTEHVAVNVKNDTRGVGCSKNHADNWIAHQDDFNSLLASLNQENNSTPNSDVEKVISLEHKSKTAKGRLHYQKFTKGKDLSLKSGQDLDCVFGKRKSHSGSNTPLPGSESGSEDDDKLHGIQTVTSTDSIQDYFKKKMADRKNRLENESKSAVPGNQNNISDNDFEENAHGLVCIKQEQETVDIFKTKMSKKKKSKKSKDCLMNSNLNEAVIETIVDGESEPSTEPVKKPKKKTKRKKEEIKNEITDISCDNVKEEFDASAEGKVKKKSKKRKKEKCKKSDGSDVKFVIGCEVDDDGDQPIKKKHTMETNGESSLLVQTDEDRQENNKEASEIFNIESGEDLSSGKCDTNTQKSYVNTPASDGKNSTKNRRKPKRQRFKRPLSGKKCNIGFPGANLDSIHGYVGFLCPLPGSMSSFKVKG</sequence>
<evidence type="ECO:0000313" key="3">
    <source>
        <dbReference type="EMBL" id="KAH3727590.1"/>
    </source>
</evidence>
<gene>
    <name evidence="3" type="ORF">DPMN_053529</name>
</gene>
<accession>A0A9D4CLI4</accession>
<feature type="region of interest" description="Disordered" evidence="1">
    <location>
        <begin position="192"/>
        <end position="213"/>
    </location>
</feature>
<feature type="compositionally biased region" description="Polar residues" evidence="1">
    <location>
        <begin position="397"/>
        <end position="417"/>
    </location>
</feature>
<proteinExistence type="predicted"/>
<feature type="domain" description="G-patch" evidence="2">
    <location>
        <begin position="26"/>
        <end position="72"/>
    </location>
</feature>
<protein>
    <recommendedName>
        <fullName evidence="2">G-patch domain-containing protein</fullName>
    </recommendedName>
</protein>
<dbReference type="GO" id="GO:0003676">
    <property type="term" value="F:nucleic acid binding"/>
    <property type="evidence" value="ECO:0007669"/>
    <property type="project" value="InterPro"/>
</dbReference>
<feature type="region of interest" description="Disordered" evidence="1">
    <location>
        <begin position="1"/>
        <end position="27"/>
    </location>
</feature>
<feature type="compositionally biased region" description="Basic residues" evidence="1">
    <location>
        <begin position="316"/>
        <end position="328"/>
    </location>
</feature>
<dbReference type="PANTHER" id="PTHR23149">
    <property type="entry name" value="G PATCH DOMAIN CONTAINING PROTEIN"/>
    <property type="match status" value="1"/>
</dbReference>
<keyword evidence="4" id="KW-1185">Reference proteome</keyword>
<dbReference type="GO" id="GO:0005730">
    <property type="term" value="C:nucleolus"/>
    <property type="evidence" value="ECO:0007669"/>
    <property type="project" value="TreeGrafter"/>
</dbReference>
<evidence type="ECO:0000313" key="4">
    <source>
        <dbReference type="Proteomes" id="UP000828390"/>
    </source>
</evidence>
<dbReference type="PROSITE" id="PS50174">
    <property type="entry name" value="G_PATCH"/>
    <property type="match status" value="1"/>
</dbReference>
<evidence type="ECO:0000259" key="2">
    <source>
        <dbReference type="PROSITE" id="PS50174"/>
    </source>
</evidence>
<dbReference type="Pfam" id="PF01585">
    <property type="entry name" value="G-patch"/>
    <property type="match status" value="1"/>
</dbReference>
<feature type="region of interest" description="Disordered" evidence="1">
    <location>
        <begin position="144"/>
        <end position="169"/>
    </location>
</feature>
<dbReference type="PANTHER" id="PTHR23149:SF27">
    <property type="entry name" value="PIN2_TERF1-INTERACTING TELOMERASE INHIBITOR 1"/>
    <property type="match status" value="1"/>
</dbReference>
<feature type="region of interest" description="Disordered" evidence="1">
    <location>
        <begin position="267"/>
        <end position="296"/>
    </location>
</feature>
<feature type="compositionally biased region" description="Basic residues" evidence="1">
    <location>
        <begin position="418"/>
        <end position="434"/>
    </location>
</feature>
<feature type="compositionally biased region" description="Polar residues" evidence="1">
    <location>
        <begin position="359"/>
        <end position="368"/>
    </location>
</feature>
<dbReference type="GO" id="GO:0010521">
    <property type="term" value="F:telomerase inhibitor activity"/>
    <property type="evidence" value="ECO:0007669"/>
    <property type="project" value="TreeGrafter"/>
</dbReference>
<comment type="caution">
    <text evidence="3">The sequence shown here is derived from an EMBL/GenBank/DDBJ whole genome shotgun (WGS) entry which is preliminary data.</text>
</comment>
<name>A0A9D4CLI4_DREPO</name>
<reference evidence="3" key="1">
    <citation type="journal article" date="2019" name="bioRxiv">
        <title>The Genome of the Zebra Mussel, Dreissena polymorpha: A Resource for Invasive Species Research.</title>
        <authorList>
            <person name="McCartney M.A."/>
            <person name="Auch B."/>
            <person name="Kono T."/>
            <person name="Mallez S."/>
            <person name="Zhang Y."/>
            <person name="Obille A."/>
            <person name="Becker A."/>
            <person name="Abrahante J.E."/>
            <person name="Garbe J."/>
            <person name="Badalamenti J.P."/>
            <person name="Herman A."/>
            <person name="Mangelson H."/>
            <person name="Liachko I."/>
            <person name="Sullivan S."/>
            <person name="Sone E.D."/>
            <person name="Koren S."/>
            <person name="Silverstein K.A.T."/>
            <person name="Beckman K.B."/>
            <person name="Gohl D.M."/>
        </authorList>
    </citation>
    <scope>NUCLEOTIDE SEQUENCE</scope>
    <source>
        <strain evidence="3">Duluth1</strain>
        <tissue evidence="3">Whole animal</tissue>
    </source>
</reference>
<reference evidence="3" key="2">
    <citation type="submission" date="2020-11" db="EMBL/GenBank/DDBJ databases">
        <authorList>
            <person name="McCartney M.A."/>
            <person name="Auch B."/>
            <person name="Kono T."/>
            <person name="Mallez S."/>
            <person name="Becker A."/>
            <person name="Gohl D.M."/>
            <person name="Silverstein K.A.T."/>
            <person name="Koren S."/>
            <person name="Bechman K.B."/>
            <person name="Herman A."/>
            <person name="Abrahante J.E."/>
            <person name="Garbe J."/>
        </authorList>
    </citation>
    <scope>NUCLEOTIDE SEQUENCE</scope>
    <source>
        <strain evidence="3">Duluth1</strain>
        <tissue evidence="3">Whole animal</tissue>
    </source>
</reference>
<dbReference type="InterPro" id="IPR050656">
    <property type="entry name" value="PINX1"/>
</dbReference>
<evidence type="ECO:0000256" key="1">
    <source>
        <dbReference type="SAM" id="MobiDB-lite"/>
    </source>
</evidence>
<feature type="compositionally biased region" description="Basic and acidic residues" evidence="1">
    <location>
        <begin position="371"/>
        <end position="382"/>
    </location>
</feature>
<organism evidence="3 4">
    <name type="scientific">Dreissena polymorpha</name>
    <name type="common">Zebra mussel</name>
    <name type="synonym">Mytilus polymorpha</name>
    <dbReference type="NCBI Taxonomy" id="45954"/>
    <lineage>
        <taxon>Eukaryota</taxon>
        <taxon>Metazoa</taxon>
        <taxon>Spiralia</taxon>
        <taxon>Lophotrochozoa</taxon>
        <taxon>Mollusca</taxon>
        <taxon>Bivalvia</taxon>
        <taxon>Autobranchia</taxon>
        <taxon>Heteroconchia</taxon>
        <taxon>Euheterodonta</taxon>
        <taxon>Imparidentia</taxon>
        <taxon>Neoheterodontei</taxon>
        <taxon>Myida</taxon>
        <taxon>Dreissenoidea</taxon>
        <taxon>Dreissenidae</taxon>
        <taxon>Dreissena</taxon>
    </lineage>
</organism>
<dbReference type="AlphaFoldDB" id="A0A9D4CLI4"/>